<gene>
    <name evidence="12" type="ORF">ROHU_018373</name>
</gene>
<dbReference type="InterPro" id="IPR000956">
    <property type="entry name" value="Stathmin_fam"/>
</dbReference>
<dbReference type="FunFam" id="3.40.50.300:FF:001803">
    <property type="entry name" value="Helicase with zinc finger 2"/>
    <property type="match status" value="2"/>
</dbReference>
<comment type="similarity">
    <text evidence="2">Belongs to the DNA2/NAM7 helicase family.</text>
</comment>
<dbReference type="Gene3D" id="6.10.280.30">
    <property type="match status" value="1"/>
</dbReference>
<reference evidence="12 13" key="1">
    <citation type="submission" date="2018-03" db="EMBL/GenBank/DDBJ databases">
        <title>Draft genome sequence of Rohu Carp (Labeo rohita).</title>
        <authorList>
            <person name="Das P."/>
            <person name="Kushwaha B."/>
            <person name="Joshi C.G."/>
            <person name="Kumar D."/>
            <person name="Nagpure N.S."/>
            <person name="Sahoo L."/>
            <person name="Das S.P."/>
            <person name="Bit A."/>
            <person name="Patnaik S."/>
            <person name="Meher P.K."/>
            <person name="Jayasankar P."/>
            <person name="Koringa P.G."/>
            <person name="Patel N.V."/>
            <person name="Hinsu A.T."/>
            <person name="Kumar R."/>
            <person name="Pandey M."/>
            <person name="Agarwal S."/>
            <person name="Srivastava S."/>
            <person name="Singh M."/>
            <person name="Iquebal M.A."/>
            <person name="Jaiswal S."/>
            <person name="Angadi U.B."/>
            <person name="Kumar N."/>
            <person name="Raza M."/>
            <person name="Shah T.M."/>
            <person name="Rai A."/>
            <person name="Jena J.K."/>
        </authorList>
    </citation>
    <scope>NUCLEOTIDE SEQUENCE [LARGE SCALE GENOMIC DNA]</scope>
    <source>
        <strain evidence="12">DASCIFA01</strain>
        <tissue evidence="12">Testis</tissue>
    </source>
</reference>
<dbReference type="GO" id="GO:0003723">
    <property type="term" value="F:RNA binding"/>
    <property type="evidence" value="ECO:0007669"/>
    <property type="project" value="InterPro"/>
</dbReference>
<dbReference type="InterPro" id="IPR001900">
    <property type="entry name" value="RNase_II/R"/>
</dbReference>
<dbReference type="PANTHER" id="PTHR43788:SF10">
    <property type="entry name" value="HELICASE WITH ZINC FINGER 2, TRANSCRIPTIONAL COACTIVATOR"/>
    <property type="match status" value="1"/>
</dbReference>
<dbReference type="Pfam" id="PF00836">
    <property type="entry name" value="Stathmin"/>
    <property type="match status" value="1"/>
</dbReference>
<keyword evidence="13" id="KW-1185">Reference proteome</keyword>
<feature type="domain" description="AAA+ ATPase" evidence="10">
    <location>
        <begin position="2252"/>
        <end position="2481"/>
    </location>
</feature>
<dbReference type="Proteomes" id="UP000290572">
    <property type="component" value="Unassembled WGS sequence"/>
</dbReference>
<feature type="coiled-coil region" evidence="8">
    <location>
        <begin position="1825"/>
        <end position="1852"/>
    </location>
</feature>
<organism evidence="12 13">
    <name type="scientific">Labeo rohita</name>
    <name type="common">Indian major carp</name>
    <name type="synonym">Cyprinus rohita</name>
    <dbReference type="NCBI Taxonomy" id="84645"/>
    <lineage>
        <taxon>Eukaryota</taxon>
        <taxon>Metazoa</taxon>
        <taxon>Chordata</taxon>
        <taxon>Craniata</taxon>
        <taxon>Vertebrata</taxon>
        <taxon>Euteleostomi</taxon>
        <taxon>Actinopterygii</taxon>
        <taxon>Neopterygii</taxon>
        <taxon>Teleostei</taxon>
        <taxon>Ostariophysi</taxon>
        <taxon>Cypriniformes</taxon>
        <taxon>Cyprinidae</taxon>
        <taxon>Labeoninae</taxon>
        <taxon>Labeonini</taxon>
        <taxon>Labeo</taxon>
    </lineage>
</organism>
<dbReference type="GO" id="GO:0004540">
    <property type="term" value="F:RNA nuclease activity"/>
    <property type="evidence" value="ECO:0007669"/>
    <property type="project" value="InterPro"/>
</dbReference>
<dbReference type="GO" id="GO:0043139">
    <property type="term" value="F:5'-3' DNA helicase activity"/>
    <property type="evidence" value="ECO:0007669"/>
    <property type="project" value="TreeGrafter"/>
</dbReference>
<dbReference type="InterPro" id="IPR030514">
    <property type="entry name" value="Stathmin_CS"/>
</dbReference>
<dbReference type="InterPro" id="IPR027417">
    <property type="entry name" value="P-loop_NTPase"/>
</dbReference>
<dbReference type="PANTHER" id="PTHR43788">
    <property type="entry name" value="DNA2/NAM7 HELICASE FAMILY MEMBER"/>
    <property type="match status" value="1"/>
</dbReference>
<dbReference type="InterPro" id="IPR047187">
    <property type="entry name" value="SF1_C_Upf1"/>
</dbReference>
<dbReference type="Gene3D" id="3.40.50.300">
    <property type="entry name" value="P-loop containing nucleotide triphosphate hydrolases"/>
    <property type="match status" value="8"/>
</dbReference>
<feature type="domain" description="RNB" evidence="11">
    <location>
        <begin position="1239"/>
        <end position="1522"/>
    </location>
</feature>
<dbReference type="PRINTS" id="PR00345">
    <property type="entry name" value="STATHMIN"/>
</dbReference>
<feature type="domain" description="AAA+ ATPase" evidence="10">
    <location>
        <begin position="538"/>
        <end position="731"/>
    </location>
</feature>
<evidence type="ECO:0000256" key="6">
    <source>
        <dbReference type="ARBA" id="ARBA00022840"/>
    </source>
</evidence>
<feature type="region of interest" description="Disordered" evidence="9">
    <location>
        <begin position="59"/>
        <end position="105"/>
    </location>
</feature>
<dbReference type="InterPro" id="IPR003593">
    <property type="entry name" value="AAA+_ATPase"/>
</dbReference>
<evidence type="ECO:0000256" key="5">
    <source>
        <dbReference type="ARBA" id="ARBA00022806"/>
    </source>
</evidence>
<feature type="compositionally biased region" description="Polar residues" evidence="9">
    <location>
        <begin position="3419"/>
        <end position="3434"/>
    </location>
</feature>
<feature type="compositionally biased region" description="Basic and acidic residues" evidence="9">
    <location>
        <begin position="77"/>
        <end position="105"/>
    </location>
</feature>
<dbReference type="FunFam" id="3.40.50.300:FF:001373">
    <property type="entry name" value="Helicase with zinc finger domain 2"/>
    <property type="match status" value="2"/>
</dbReference>
<dbReference type="Pfam" id="PF13087">
    <property type="entry name" value="AAA_12"/>
    <property type="match status" value="4"/>
</dbReference>
<evidence type="ECO:0000313" key="13">
    <source>
        <dbReference type="Proteomes" id="UP000290572"/>
    </source>
</evidence>
<dbReference type="SMART" id="SM00382">
    <property type="entry name" value="AAA"/>
    <property type="match status" value="4"/>
</dbReference>
<dbReference type="EMBL" id="QBIY01011775">
    <property type="protein sequence ID" value="RXN29497.1"/>
    <property type="molecule type" value="Genomic_DNA"/>
</dbReference>
<dbReference type="InterPro" id="IPR056787">
    <property type="entry name" value="OB_HELZ2"/>
</dbReference>
<comment type="similarity">
    <text evidence="1">Belongs to the stathmin family.</text>
</comment>
<dbReference type="InterPro" id="IPR041677">
    <property type="entry name" value="DNA2/NAM7_AAA_11"/>
</dbReference>
<dbReference type="Pfam" id="PF25049">
    <property type="entry name" value="OB_HELZ2"/>
    <property type="match status" value="2"/>
</dbReference>
<evidence type="ECO:0000256" key="9">
    <source>
        <dbReference type="SAM" id="MobiDB-lite"/>
    </source>
</evidence>
<dbReference type="GO" id="GO:0005524">
    <property type="term" value="F:ATP binding"/>
    <property type="evidence" value="ECO:0007669"/>
    <property type="project" value="UniProtKB-KW"/>
</dbReference>
<feature type="region of interest" description="Disordered" evidence="9">
    <location>
        <begin position="2681"/>
        <end position="2701"/>
    </location>
</feature>
<dbReference type="Pfam" id="PF00773">
    <property type="entry name" value="RNB"/>
    <property type="match status" value="1"/>
</dbReference>
<keyword evidence="4" id="KW-0378">Hydrolase</keyword>
<name>A0A498NF54_LABRO</name>
<feature type="region of interest" description="Disordered" evidence="9">
    <location>
        <begin position="968"/>
        <end position="987"/>
    </location>
</feature>
<dbReference type="SUPFAM" id="SSF50249">
    <property type="entry name" value="Nucleic acid-binding proteins"/>
    <property type="match status" value="2"/>
</dbReference>
<evidence type="ECO:0000259" key="10">
    <source>
        <dbReference type="SMART" id="SM00382"/>
    </source>
</evidence>
<keyword evidence="7 8" id="KW-0175">Coiled coil</keyword>
<evidence type="ECO:0000256" key="2">
    <source>
        <dbReference type="ARBA" id="ARBA00007913"/>
    </source>
</evidence>
<dbReference type="InterPro" id="IPR012340">
    <property type="entry name" value="NA-bd_OB-fold"/>
</dbReference>
<dbReference type="GO" id="GO:0016787">
    <property type="term" value="F:hydrolase activity"/>
    <property type="evidence" value="ECO:0007669"/>
    <property type="project" value="UniProtKB-KW"/>
</dbReference>
<dbReference type="InterPro" id="IPR041679">
    <property type="entry name" value="DNA2/NAM7-like_C"/>
</dbReference>
<dbReference type="STRING" id="84645.A0A498NF54"/>
<evidence type="ECO:0000259" key="11">
    <source>
        <dbReference type="SMART" id="SM00955"/>
    </source>
</evidence>
<accession>A0A498NF54</accession>
<feature type="domain" description="AAA+ ATPase" evidence="10">
    <location>
        <begin position="2969"/>
        <end position="3310"/>
    </location>
</feature>
<sequence length="3456" mass="393886">MDSTVSAYSEKLREMSVLSLLCSCLYSQPHPNTFGQFEDMEVKSLNKRASGQAFEVILKSPTEPSPERPQTLALPPQKKEPSLGELQRRLEAAEERRKSQEKQVLKQLAEKREREKVVLNKAQEVNNNYSKLTEEKLNHKMELIQENRMARLNALKQRLREKMHMTLRTAENIQCYRKIMTYQKSIETGKQNIKEPLEVIALLKRELGANFSLSKDTHEERTYSTSAWFQKSQTEYEIPVSFKSDQPGQYEQWVVFDFNTRPVLRQKIKVRVGEDECTGTAFTCPAPEIPLKKQETEGNLELWNEESMKIIPFFQREKAERELINRYKLITIDQMSSVINRDNYKHSMHNFLYQEEKEEGKLLTRLNLQGTVQLKNQLFDLRFGMKWAYPGELFAAVALSHPLTPDAPQGFIVKRQAIRSLVCVMKNNDYIGPIYEAEFLKDASSETQVVLQLSKQCCTDLNLQNGQQCEMEVQFQLNRLWFCKMHKAIDDLPNLDKVLPDLKNSNFCISSQSDTGELNEKQQAAMNFVLGVTGNRSSIPPLLIYGPFGTGKTRTLAKMTQALVQQPQNKILICTHTNSSADLYVKAHFHEYAIVHHEARPLRIKAKESYLRSTDPITLQYCHLSRDGSYFEFPDKAVLDSTKIVITTTALARLFHDMRLPENYFSHILIDEASQMLECEALMALGFAGKNTRVVLAGDHMQMGPKLFSVKQDKCSEHTLLNRLFYYYQAENSDIAKQSRIIFNENYRSTKDIVDFVSTHFYVGKSDVIKARGNVPPHPQQPALQFHHVRGECCLDPTSMSWFNAEQILSVVDIVQGIMKEWPQEWGDKDPESVCVLSQGRQVLEIRQRLRQLRLPRFTVENAENVQGKQFRVIVISTVHTKDSLLETDRTCLEFFNDMRVLNTVMTRAQSQIFVVGDAAALSCQQFGMCWRLWRSYIEDCINKESAYDITLDSLKQDLLEISELCRSVDEESSDSESTTSEIPDTEDPILQELLDESKDINVALTEEGLFPVFQHEQFVSSVSNQTAEVDEEQLLTNSSTHEHCELVKESFDRAYARPLDEPSIRIEIKGRKNIGQAFPGDKVTVEILSKTSDPPTGKVINILESANTVKAFVCTIERHDSQVMIPINKCISKIYTPFWKDKPDHIAVRNPENLKIEKFIKISEAAHRNYLFVVKVLKWGKFYKYPLGIVVGVFPKITTLDDGLKVLDIEFQLRRTLSSSLETQMQDLQSLDLFEDGQRDFRMLPTFTIDPADSQDLDDAISVRDLGDCYEIGVHISDVASFVAKDSELDKYAKQLCTTFYPRGKEPIHMFPKELSANFFSLIPNQDRRAISLIIQVDSKTHYIQRRSICKSVIHSKRKFSYDEAEDILENNRHHSDPLEISLVKAWTFAEVHRRFRKQDDWCYKMPDEDVTLGRRRSHRMINHMPMTKIPEAIFSERTRFTLELIPKLLPDVRKEDAINSLTKANKLVKNIAMGRKINSEEGCNISKQMPARFEIDNYLPSGFSHLNNSQCKAIREALTNPFTLIQGPPGTGKTVVGVHIVYWLLKNIQQLPATSSQKKTAVLYCGPSNKSVDVVAGHLLKLRNQLRPLRVYSDQMEMLEFPYLGCNLKLSRHSKRGEKPNTELSSIALHHLIRKEGNPFSTQILAFDMKIRRGDQFTGEEKKLYKDTLQEARKHELLRHDVILCTCTAASHPALAKVLDFKQIIIDECAMATEPEAFIPLVAHRPEQIVLLGDHMQLQPVVHCDVVERLGMSKSLFERYMEKALMLDTQYRMQEDICEFPSKEFYGEKLKTKTSTKPKLFLTTSRQTCIVFGHVEGKEKSLVVSTERGNENSKANLEEAEEAVRIAILLTEAGIKTKDIAILTPYNAQVSNIRDTLSDKGIHDITVNTIMKSQGSEWKYVIMSTVRSCPKSDIETQPTKSWIMKRLGFIMDPHQVNVGITRAQEGLCIIVKAAYKTISLRPLICDYGDNCTKAHSQEELHEWQKRFKALRKKARDAAEDGLLSYQDSLLEEYRHTSDKKMIDPLEIIALFKRELGAKFSLGKDPDEERTYSTSDWFKKNETVYEIPVSFKSDQPGKLNLRGIAKLQNGLSDDRVGLKCAYPGTLLAAVPLSNPLTPDAPQGFIVKRHAIRSLVCVMKNNDYLGPVYEAELLKDAANETQVVLQLSKQCCTDLNLQNGQQCEMEVQFQLDRLWFCEMHKAIDDLTNLDSVLPDVKNCNFCISSQSHTGELNEKQQAAMNFVLSVTGNRSSIPPLLIYGPFGTGKTQTLAKMAQALVQQPQNKILICTHTNSSADLYVKGHFHEYATVHHETRPMRIKAKEKNPRFTDLITLQYCHLSKDGDQFEFPNKAVLDSTRIVITTTSLARLFHDMRLPENYFSHILIDEASQMLECEALMALGLAGKNTRVVLAGDHMQMGPKLFSVKQDQCSECTLLNRLFYYYQAENSDIAKQSRIIFNENYRSTKDIVDFVSTHFYVGKSDVIKARGNVPPHPQQPALQFHHVRGECCLDPTSMSWFNAEQILSVVDIVQGIMKEWPEEWGNKDPESVCVLSQGRQVLEIRQRLRQLRLPRFTVENAENVQGKQFRVIVISTVHTKDSLLETDRTCLEFFNDMRVLNTVMTRAQSQIFVVGDAAALSCQQFGMCWRLWRSYIEDCINMGSAHEFTLDSLKQDLLEISELCRSEDEENSDSESTTSEIPDTEDPILQELLDESKDINVPLTEEGLFPVFQHEQFVSSVSNQIAEVDKKQLLTNSTIRKHCELVIEYFDQGYAKPLDEPTMRIDIKGRKNMGQAFPGDKVTVEILSETSNPPTGKVINILESADTVKEFVCTIERYDNQVMTPINKCITKIYTPFSKDKPDHIAVRNPENCKINHMPMTEIPEEIFGERTRFTLELIPKLLPDVRKENAVSSLTKANQLVKTIATGGRINYERGPKISKQLPARFEIDNYLPSGFSDLNNSQCKAIREALTNPFTLIQGPPGTGKTVVGVHIVYWLLKNIQKCSVSNSQKKRAVLYCGPSNKSVDVVAGHLLKLRNQLRPLRVYSDQMEMLEFPYPGCNLKLSRNSKRSEKPNTELSSIALHHLIRKEDNPFSTQILAFDLKIARGDNLTNEEKRFYKDILQKARKHELLQHDVILCTCTAASNPTLAKVLDFKQIIIDECAMATEPEAFIPLVAHKPDQIVLLGDHMQLQPVVHCDVVERLGMSKSLFERYMEKALMLDTQYRMQEDICAFPSKEFYAGKLKTGTLPKPSLFLTNKSRQTCIVFGHVDGKEKSLVVSTEQGNENSKANVEEAEEVVRIAILLTEAGIKTKDIAILTPYNAQVASISQLLFSKGIRDITVNTIMRSQGSEWKYVIMSTVRSCPESDIEKQRTKSWIMKRLGFIMDPHQVNVGITRAQEGLCIIGEAGAEARRMCSSRPRKSPTTTATDRGETQQNGADPRKLHGTSQCSQATSEREGT</sequence>
<proteinExistence type="inferred from homology"/>
<keyword evidence="6" id="KW-0067">ATP-binding</keyword>
<dbReference type="SUPFAM" id="SSF101494">
    <property type="entry name" value="Stathmin"/>
    <property type="match status" value="1"/>
</dbReference>
<feature type="domain" description="AAA+ ATPase" evidence="10">
    <location>
        <begin position="1521"/>
        <end position="1861"/>
    </location>
</feature>
<comment type="caution">
    <text evidence="12">The sequence shown here is derived from an EMBL/GenBank/DDBJ whole genome shotgun (WGS) entry which is preliminary data.</text>
</comment>
<dbReference type="SUPFAM" id="SSF52540">
    <property type="entry name" value="P-loop containing nucleoside triphosphate hydrolases"/>
    <property type="match status" value="4"/>
</dbReference>
<evidence type="ECO:0000256" key="4">
    <source>
        <dbReference type="ARBA" id="ARBA00022801"/>
    </source>
</evidence>
<evidence type="ECO:0000256" key="1">
    <source>
        <dbReference type="ARBA" id="ARBA00006959"/>
    </source>
</evidence>
<dbReference type="CDD" id="cd18808">
    <property type="entry name" value="SF1_C_Upf1"/>
    <property type="match status" value="4"/>
</dbReference>
<dbReference type="FunFam" id="3.40.50.300:FF:001313">
    <property type="entry name" value="Helicase with zinc finger domain 2"/>
    <property type="match status" value="2"/>
</dbReference>
<evidence type="ECO:0000313" key="12">
    <source>
        <dbReference type="EMBL" id="RXN29497.1"/>
    </source>
</evidence>
<feature type="coiled-coil region" evidence="8">
    <location>
        <begin position="1975"/>
        <end position="2002"/>
    </location>
</feature>
<dbReference type="InterPro" id="IPR050534">
    <property type="entry name" value="Coronavir_polyprotein_1ab"/>
</dbReference>
<keyword evidence="5 12" id="KW-0347">Helicase</keyword>
<evidence type="ECO:0000256" key="3">
    <source>
        <dbReference type="ARBA" id="ARBA00022741"/>
    </source>
</evidence>
<feature type="region of interest" description="Disordered" evidence="9">
    <location>
        <begin position="3409"/>
        <end position="3456"/>
    </location>
</feature>
<dbReference type="Pfam" id="PF13086">
    <property type="entry name" value="AAA_11"/>
    <property type="match status" value="6"/>
</dbReference>
<protein>
    <submittedName>
        <fullName evidence="12">Helicase with zinc finger domain 2 isoform X1</fullName>
    </submittedName>
</protein>
<dbReference type="GO" id="GO:0031110">
    <property type="term" value="P:regulation of microtubule polymerization or depolymerization"/>
    <property type="evidence" value="ECO:0007669"/>
    <property type="project" value="InterPro"/>
</dbReference>
<evidence type="ECO:0000256" key="8">
    <source>
        <dbReference type="SAM" id="Coils"/>
    </source>
</evidence>
<dbReference type="PROSITE" id="PS51663">
    <property type="entry name" value="STATHMIN_3"/>
    <property type="match status" value="1"/>
</dbReference>
<dbReference type="InterPro" id="IPR036002">
    <property type="entry name" value="Stathmin_sf"/>
</dbReference>
<evidence type="ECO:0000256" key="7">
    <source>
        <dbReference type="ARBA" id="ARBA00023054"/>
    </source>
</evidence>
<dbReference type="SMART" id="SM00955">
    <property type="entry name" value="RNB"/>
    <property type="match status" value="1"/>
</dbReference>
<dbReference type="PROSITE" id="PS00563">
    <property type="entry name" value="STATHMIN_1"/>
    <property type="match status" value="1"/>
</dbReference>
<keyword evidence="3" id="KW-0547">Nucleotide-binding</keyword>